<dbReference type="RefSeq" id="WP_068307407.1">
    <property type="nucleotide sequence ID" value="NZ_FNAK01000005.1"/>
</dbReference>
<dbReference type="Proteomes" id="UP000183685">
    <property type="component" value="Unassembled WGS sequence"/>
</dbReference>
<gene>
    <name evidence="6" type="ORF">SAMN04488071_2359</name>
</gene>
<sequence length="413" mass="45180">MSVEVTRLPSGLRIVSESRPQLQTVAVGMWVDIGARHEPLKLNGITHCLEHMLFKGTKRRSARDIASEIESVGGQMNAYTSRDNTTYYARVMKDDLPLAFDVLADIILNSQCDDSELVREKEVILQEIGQALDTPDDIVFDHLQDAAFRDQAIGRSILGTAESVRSFSSADLRSYLTTNYTASNIVVSAVGNLEHKDLVALAEEKLAGLKNGEPSKASGARFTGGDIREKRELEQVHVTAAWPGVSFQDDNYYAMQVYSTILGGGMSSRLFQEVRENRGLAYSVYSFTSSHQDVGMLGIYAGTGPEMAEGMMPVIMGEMEALTKGPTEEEFKIAVAQLKSGLVMALEATTSRMEQMGRQMLVFDRLIPIEEMISNVEAVTPDDVARTASQVLAESDIAMAIVGGGDLDRITFS</sequence>
<dbReference type="PANTHER" id="PTHR11851">
    <property type="entry name" value="METALLOPROTEASE"/>
    <property type="match status" value="1"/>
</dbReference>
<organism evidence="6 7">
    <name type="scientific">Kordiimonas lacus</name>
    <dbReference type="NCBI Taxonomy" id="637679"/>
    <lineage>
        <taxon>Bacteria</taxon>
        <taxon>Pseudomonadati</taxon>
        <taxon>Pseudomonadota</taxon>
        <taxon>Alphaproteobacteria</taxon>
        <taxon>Kordiimonadales</taxon>
        <taxon>Kordiimonadaceae</taxon>
        <taxon>Kordiimonas</taxon>
    </lineage>
</organism>
<dbReference type="InterPro" id="IPR011765">
    <property type="entry name" value="Pept_M16_N"/>
</dbReference>
<dbReference type="FunFam" id="3.30.830.10:FF:000008">
    <property type="entry name" value="Mitochondrial-processing peptidase subunit beta"/>
    <property type="match status" value="1"/>
</dbReference>
<feature type="domain" description="Peptidase M16 C-terminal" evidence="5">
    <location>
        <begin position="167"/>
        <end position="338"/>
    </location>
</feature>
<dbReference type="InterPro" id="IPR007863">
    <property type="entry name" value="Peptidase_M16_C"/>
</dbReference>
<dbReference type="Gene3D" id="3.30.830.10">
    <property type="entry name" value="Metalloenzyme, LuxS/M16 peptidase-like"/>
    <property type="match status" value="2"/>
</dbReference>
<dbReference type="PANTHER" id="PTHR11851:SF49">
    <property type="entry name" value="MITOCHONDRIAL-PROCESSING PEPTIDASE SUBUNIT ALPHA"/>
    <property type="match status" value="1"/>
</dbReference>
<evidence type="ECO:0000256" key="3">
    <source>
        <dbReference type="ARBA" id="ARBA00023049"/>
    </source>
</evidence>
<evidence type="ECO:0000256" key="1">
    <source>
        <dbReference type="ARBA" id="ARBA00001947"/>
    </source>
</evidence>
<evidence type="ECO:0000259" key="4">
    <source>
        <dbReference type="Pfam" id="PF00675"/>
    </source>
</evidence>
<evidence type="ECO:0000313" key="6">
    <source>
        <dbReference type="EMBL" id="SDE21957.1"/>
    </source>
</evidence>
<dbReference type="Pfam" id="PF00675">
    <property type="entry name" value="Peptidase_M16"/>
    <property type="match status" value="1"/>
</dbReference>
<feature type="domain" description="Peptidase M16 N-terminal" evidence="4">
    <location>
        <begin position="13"/>
        <end position="160"/>
    </location>
</feature>
<dbReference type="InterPro" id="IPR011249">
    <property type="entry name" value="Metalloenz_LuxS/M16"/>
</dbReference>
<dbReference type="OrthoDB" id="9811314at2"/>
<keyword evidence="3" id="KW-0645">Protease</keyword>
<dbReference type="GO" id="GO:0008237">
    <property type="term" value="F:metallopeptidase activity"/>
    <property type="evidence" value="ECO:0007669"/>
    <property type="project" value="UniProtKB-KW"/>
</dbReference>
<evidence type="ECO:0000259" key="5">
    <source>
        <dbReference type="Pfam" id="PF05193"/>
    </source>
</evidence>
<dbReference type="SUPFAM" id="SSF63411">
    <property type="entry name" value="LuxS/MPP-like metallohydrolase"/>
    <property type="match status" value="2"/>
</dbReference>
<dbReference type="AlphaFoldDB" id="A0A1G7B543"/>
<keyword evidence="7" id="KW-1185">Reference proteome</keyword>
<accession>A0A1G7B543</accession>
<keyword evidence="3" id="KW-0378">Hydrolase</keyword>
<dbReference type="EMBL" id="FNAK01000005">
    <property type="protein sequence ID" value="SDE21957.1"/>
    <property type="molecule type" value="Genomic_DNA"/>
</dbReference>
<comment type="similarity">
    <text evidence="2">Belongs to the peptidase M16 family.</text>
</comment>
<name>A0A1G7B543_9PROT</name>
<dbReference type="STRING" id="637679.GCA_001550055_03525"/>
<protein>
    <submittedName>
        <fullName evidence="6">Predicted Zn-dependent peptidase</fullName>
    </submittedName>
</protein>
<reference evidence="6 7" key="1">
    <citation type="submission" date="2016-10" db="EMBL/GenBank/DDBJ databases">
        <authorList>
            <person name="de Groot N.N."/>
        </authorList>
    </citation>
    <scope>NUCLEOTIDE SEQUENCE [LARGE SCALE GENOMIC DNA]</scope>
    <source>
        <strain evidence="6 7">CGMCC 1.9109</strain>
    </source>
</reference>
<comment type="cofactor">
    <cofactor evidence="1">
        <name>Zn(2+)</name>
        <dbReference type="ChEBI" id="CHEBI:29105"/>
    </cofactor>
</comment>
<dbReference type="InterPro" id="IPR050361">
    <property type="entry name" value="MPP/UQCRC_Complex"/>
</dbReference>
<proteinExistence type="inferred from homology"/>
<dbReference type="Pfam" id="PF05193">
    <property type="entry name" value="Peptidase_M16_C"/>
    <property type="match status" value="1"/>
</dbReference>
<dbReference type="GO" id="GO:0046872">
    <property type="term" value="F:metal ion binding"/>
    <property type="evidence" value="ECO:0007669"/>
    <property type="project" value="InterPro"/>
</dbReference>
<evidence type="ECO:0000313" key="7">
    <source>
        <dbReference type="Proteomes" id="UP000183685"/>
    </source>
</evidence>
<keyword evidence="3" id="KW-0482">Metalloprotease</keyword>
<evidence type="ECO:0000256" key="2">
    <source>
        <dbReference type="ARBA" id="ARBA00007261"/>
    </source>
</evidence>